<dbReference type="AlphaFoldDB" id="A0A520KT80"/>
<dbReference type="Gene3D" id="3.40.50.720">
    <property type="entry name" value="NAD(P)-binding Rossmann-like Domain"/>
    <property type="match status" value="1"/>
</dbReference>
<dbReference type="PANTHER" id="PTHR35330:SF1">
    <property type="entry name" value="SIROHEME BIOSYNTHESIS PROTEIN MET8"/>
    <property type="match status" value="1"/>
</dbReference>
<dbReference type="GO" id="GO:0019354">
    <property type="term" value="P:siroheme biosynthetic process"/>
    <property type="evidence" value="ECO:0007669"/>
    <property type="project" value="UniProtKB-UniPathway"/>
</dbReference>
<protein>
    <recommendedName>
        <fullName evidence="2">precorrin-2 dehydrogenase</fullName>
        <ecNumber evidence="2">1.3.1.76</ecNumber>
    </recommendedName>
</protein>
<evidence type="ECO:0000256" key="1">
    <source>
        <dbReference type="ARBA" id="ARBA00005010"/>
    </source>
</evidence>
<dbReference type="SUPFAM" id="SSF75615">
    <property type="entry name" value="Siroheme synthase middle domains-like"/>
    <property type="match status" value="1"/>
</dbReference>
<dbReference type="EMBL" id="RXIF01000006">
    <property type="protein sequence ID" value="RZN64628.1"/>
    <property type="molecule type" value="Genomic_DNA"/>
</dbReference>
<evidence type="ECO:0000256" key="3">
    <source>
        <dbReference type="ARBA" id="ARBA00023002"/>
    </source>
</evidence>
<reference evidence="7 8" key="1">
    <citation type="journal article" date="2019" name="Nat. Microbiol.">
        <title>Wide diversity of methane and short-chain alkane metabolisms in uncultured archaea.</title>
        <authorList>
            <person name="Borrel G."/>
            <person name="Adam P.S."/>
            <person name="McKay L.J."/>
            <person name="Chen L.X."/>
            <person name="Sierra-Garcia I.N."/>
            <person name="Sieber C.M."/>
            <person name="Letourneur Q."/>
            <person name="Ghozlane A."/>
            <person name="Andersen G.L."/>
            <person name="Li W.J."/>
            <person name="Hallam S.J."/>
            <person name="Muyzer G."/>
            <person name="de Oliveira V.M."/>
            <person name="Inskeep W.P."/>
            <person name="Banfield J.F."/>
            <person name="Gribaldo S."/>
        </authorList>
    </citation>
    <scope>NUCLEOTIDE SEQUENCE [LARGE SCALE GENOMIC DNA]</scope>
    <source>
        <strain evidence="7">NM1a</strain>
    </source>
</reference>
<keyword evidence="5" id="KW-0627">Porphyrin biosynthesis</keyword>
<dbReference type="Proteomes" id="UP000317158">
    <property type="component" value="Unassembled WGS sequence"/>
</dbReference>
<evidence type="ECO:0000313" key="7">
    <source>
        <dbReference type="EMBL" id="RZN64628.1"/>
    </source>
</evidence>
<evidence type="ECO:0000313" key="8">
    <source>
        <dbReference type="Proteomes" id="UP000317158"/>
    </source>
</evidence>
<accession>A0A520KT80</accession>
<dbReference type="SUPFAM" id="SSF51735">
    <property type="entry name" value="NAD(P)-binding Rossmann-fold domains"/>
    <property type="match status" value="1"/>
</dbReference>
<dbReference type="Pfam" id="PF13241">
    <property type="entry name" value="NAD_binding_7"/>
    <property type="match status" value="1"/>
</dbReference>
<organism evidence="7 8">
    <name type="scientific">Methanoliparum thermophilum</name>
    <dbReference type="NCBI Taxonomy" id="2491083"/>
    <lineage>
        <taxon>Archaea</taxon>
        <taxon>Methanobacteriati</taxon>
        <taxon>Methanobacteriota</taxon>
        <taxon>Candidatus Methanoliparia</taxon>
        <taxon>Candidatus Methanoliparales</taxon>
        <taxon>Candidatus Methanoliparaceae</taxon>
        <taxon>Candidatus Methanoliparum</taxon>
    </lineage>
</organism>
<proteinExistence type="predicted"/>
<comment type="pathway">
    <text evidence="1">Porphyrin-containing compound metabolism; siroheme biosynthesis; sirohydrochlorin from precorrin-2: step 1/1.</text>
</comment>
<dbReference type="EC" id="1.3.1.76" evidence="2"/>
<dbReference type="PANTHER" id="PTHR35330">
    <property type="entry name" value="SIROHEME BIOSYNTHESIS PROTEIN MET8"/>
    <property type="match status" value="1"/>
</dbReference>
<gene>
    <name evidence="7" type="ORF">EF806_04670</name>
</gene>
<keyword evidence="3" id="KW-0560">Oxidoreductase</keyword>
<dbReference type="Gene3D" id="1.10.8.610">
    <property type="entry name" value="SirC, precorrin-2 dehydrogenase, C-terminal helical domain-like"/>
    <property type="match status" value="1"/>
</dbReference>
<dbReference type="GO" id="GO:0004325">
    <property type="term" value="F:ferrochelatase activity"/>
    <property type="evidence" value="ECO:0007669"/>
    <property type="project" value="InterPro"/>
</dbReference>
<dbReference type="InterPro" id="IPR036291">
    <property type="entry name" value="NAD(P)-bd_dom_sf"/>
</dbReference>
<dbReference type="NCBIfam" id="TIGR01470">
    <property type="entry name" value="cysG_Nterm"/>
    <property type="match status" value="1"/>
</dbReference>
<keyword evidence="4" id="KW-0520">NAD</keyword>
<name>A0A520KT80_METT2</name>
<comment type="caution">
    <text evidence="7">The sequence shown here is derived from an EMBL/GenBank/DDBJ whole genome shotgun (WGS) entry which is preliminary data.</text>
</comment>
<dbReference type="GO" id="GO:0043115">
    <property type="term" value="F:precorrin-2 dehydrogenase activity"/>
    <property type="evidence" value="ECO:0007669"/>
    <property type="project" value="UniProtKB-EC"/>
</dbReference>
<evidence type="ECO:0000256" key="4">
    <source>
        <dbReference type="ARBA" id="ARBA00023027"/>
    </source>
</evidence>
<dbReference type="InterPro" id="IPR028161">
    <property type="entry name" value="Met8-like"/>
</dbReference>
<dbReference type="InterPro" id="IPR006367">
    <property type="entry name" value="Sirohaem_synthase_N"/>
</dbReference>
<sequence>MMPLFVNLEDKQIVIFGAGRVGYRKSKKFIEEGCTKIVVASNSFLKDFEELAKTGKIRFIKRDLTQGFLDLLEKAFMVVPVTDNEQINEDITNKAIKMGILVNYKSGDVFLPSIVRKDNIVIAISTLGLSPAFSRYLKLKIREMLDERFNMMVEALSYIRKILIDHVKDQDKREKILTNILANKDLWNLSNKDDMIKIAFKYIEE</sequence>
<evidence type="ECO:0000256" key="6">
    <source>
        <dbReference type="ARBA" id="ARBA00047561"/>
    </source>
</evidence>
<dbReference type="UniPathway" id="UPA00262">
    <property type="reaction ID" value="UER00222"/>
</dbReference>
<evidence type="ECO:0000256" key="2">
    <source>
        <dbReference type="ARBA" id="ARBA00012400"/>
    </source>
</evidence>
<evidence type="ECO:0000256" key="5">
    <source>
        <dbReference type="ARBA" id="ARBA00023244"/>
    </source>
</evidence>
<dbReference type="InterPro" id="IPR042518">
    <property type="entry name" value="SirC_C"/>
</dbReference>
<comment type="catalytic activity">
    <reaction evidence="6">
        <text>precorrin-2 + NAD(+) = sirohydrochlorin + NADH + 2 H(+)</text>
        <dbReference type="Rhea" id="RHEA:15613"/>
        <dbReference type="ChEBI" id="CHEBI:15378"/>
        <dbReference type="ChEBI" id="CHEBI:57540"/>
        <dbReference type="ChEBI" id="CHEBI:57945"/>
        <dbReference type="ChEBI" id="CHEBI:58351"/>
        <dbReference type="ChEBI" id="CHEBI:58827"/>
        <dbReference type="EC" id="1.3.1.76"/>
    </reaction>
</comment>